<evidence type="ECO:0000256" key="1">
    <source>
        <dbReference type="SAM" id="Phobius"/>
    </source>
</evidence>
<keyword evidence="1" id="KW-0812">Transmembrane</keyword>
<dbReference type="PANTHER" id="PTHR40659:SF1">
    <property type="entry name" value="NICKEL_COBALT EFFLUX SYSTEM RCNA"/>
    <property type="match status" value="1"/>
</dbReference>
<feature type="transmembrane region" description="Helical" evidence="1">
    <location>
        <begin position="183"/>
        <end position="202"/>
    </location>
</feature>
<accession>A0A381W298</accession>
<dbReference type="GO" id="GO:0005886">
    <property type="term" value="C:plasma membrane"/>
    <property type="evidence" value="ECO:0007669"/>
    <property type="project" value="UniProtKB-SubCell"/>
</dbReference>
<dbReference type="GO" id="GO:0015099">
    <property type="term" value="F:nickel cation transmembrane transporter activity"/>
    <property type="evidence" value="ECO:0007669"/>
    <property type="project" value="TreeGrafter"/>
</dbReference>
<dbReference type="AlphaFoldDB" id="A0A381W298"/>
<feature type="transmembrane region" description="Helical" evidence="1">
    <location>
        <begin position="138"/>
        <end position="163"/>
    </location>
</feature>
<proteinExistence type="predicted"/>
<dbReference type="GO" id="GO:0006824">
    <property type="term" value="P:cobalt ion transport"/>
    <property type="evidence" value="ECO:0007669"/>
    <property type="project" value="UniProtKB-KW"/>
</dbReference>
<keyword evidence="1" id="KW-0472">Membrane</keyword>
<dbReference type="GO" id="GO:0032025">
    <property type="term" value="P:response to cobalt ion"/>
    <property type="evidence" value="ECO:0007669"/>
    <property type="project" value="TreeGrafter"/>
</dbReference>
<reference evidence="2" key="1">
    <citation type="submission" date="2018-05" db="EMBL/GenBank/DDBJ databases">
        <authorList>
            <person name="Lanie J.A."/>
            <person name="Ng W.-L."/>
            <person name="Kazmierczak K.M."/>
            <person name="Andrzejewski T.M."/>
            <person name="Davidsen T.M."/>
            <person name="Wayne K.J."/>
            <person name="Tettelin H."/>
            <person name="Glass J.I."/>
            <person name="Rusch D."/>
            <person name="Podicherti R."/>
            <person name="Tsui H.-C.T."/>
            <person name="Winkler M.E."/>
        </authorList>
    </citation>
    <scope>NUCLEOTIDE SEQUENCE</scope>
</reference>
<organism evidence="2">
    <name type="scientific">marine metagenome</name>
    <dbReference type="NCBI Taxonomy" id="408172"/>
    <lineage>
        <taxon>unclassified sequences</taxon>
        <taxon>metagenomes</taxon>
        <taxon>ecological metagenomes</taxon>
    </lineage>
</organism>
<evidence type="ECO:0008006" key="3">
    <source>
        <dbReference type="Google" id="ProtNLM"/>
    </source>
</evidence>
<protein>
    <recommendedName>
        <fullName evidence="3">Urease accessory protein UreH-like transmembrane domain-containing protein</fullName>
    </recommendedName>
</protein>
<dbReference type="InterPro" id="IPR051224">
    <property type="entry name" value="NiCoT_RcnA"/>
</dbReference>
<evidence type="ECO:0000313" key="2">
    <source>
        <dbReference type="EMBL" id="SVA46491.1"/>
    </source>
</evidence>
<name>A0A381W298_9ZZZZ</name>
<sequence length="208" mass="22966">MFHALEPGHGKTFILAYLTGGVIRVWGALQLIIALIVTHFMLFSLMAYLIKLGSDRFPIFLEFIGPTLIISLGVYLLYRSLKETRHEGDEDCDDPAHFHFSESKFSSPIVTGFVAGLIPCPSAVGVILISGITFSGPALYFSIFIYVLGIALTLIGIILLFLFFKEKAQNQLNSVNKKFNTNLIAAFLIITIGVLYLLMNLLGSGHQH</sequence>
<feature type="transmembrane region" description="Helical" evidence="1">
    <location>
        <begin position="57"/>
        <end position="78"/>
    </location>
</feature>
<dbReference type="GO" id="GO:0010045">
    <property type="term" value="P:response to nickel cation"/>
    <property type="evidence" value="ECO:0007669"/>
    <property type="project" value="TreeGrafter"/>
</dbReference>
<keyword evidence="1" id="KW-1133">Transmembrane helix</keyword>
<dbReference type="GO" id="GO:0046583">
    <property type="term" value="F:monoatomic cation efflux transmembrane transporter activity"/>
    <property type="evidence" value="ECO:0007669"/>
    <property type="project" value="TreeGrafter"/>
</dbReference>
<gene>
    <name evidence="2" type="ORF">METZ01_LOCUS99345</name>
</gene>
<feature type="transmembrane region" description="Helical" evidence="1">
    <location>
        <begin position="12"/>
        <end position="37"/>
    </location>
</feature>
<feature type="transmembrane region" description="Helical" evidence="1">
    <location>
        <begin position="109"/>
        <end position="132"/>
    </location>
</feature>
<dbReference type="PANTHER" id="PTHR40659">
    <property type="entry name" value="NICKEL/COBALT EFFLUX SYSTEM RCNA"/>
    <property type="match status" value="1"/>
</dbReference>
<dbReference type="EMBL" id="UINC01010454">
    <property type="protein sequence ID" value="SVA46491.1"/>
    <property type="molecule type" value="Genomic_DNA"/>
</dbReference>